<dbReference type="Gene3D" id="1.10.10.10">
    <property type="entry name" value="Winged helix-like DNA-binding domain superfamily/Winged helix DNA-binding domain"/>
    <property type="match status" value="1"/>
</dbReference>
<evidence type="ECO:0000313" key="7">
    <source>
        <dbReference type="Proteomes" id="UP000626148"/>
    </source>
</evidence>
<dbReference type="RefSeq" id="WP_189606444.1">
    <property type="nucleotide sequence ID" value="NZ_BMXR01000001.1"/>
</dbReference>
<evidence type="ECO:0000259" key="5">
    <source>
        <dbReference type="PROSITE" id="PS50931"/>
    </source>
</evidence>
<dbReference type="SUPFAM" id="SSF53850">
    <property type="entry name" value="Periplasmic binding protein-like II"/>
    <property type="match status" value="1"/>
</dbReference>
<reference evidence="6" key="1">
    <citation type="journal article" date="2014" name="Int. J. Syst. Evol. Microbiol.">
        <title>Complete genome sequence of Corynebacterium casei LMG S-19264T (=DSM 44701T), isolated from a smear-ripened cheese.</title>
        <authorList>
            <consortium name="US DOE Joint Genome Institute (JGI-PGF)"/>
            <person name="Walter F."/>
            <person name="Albersmeier A."/>
            <person name="Kalinowski J."/>
            <person name="Ruckert C."/>
        </authorList>
    </citation>
    <scope>NUCLEOTIDE SEQUENCE</scope>
    <source>
        <strain evidence="6">KCTC 22169</strain>
    </source>
</reference>
<dbReference type="GO" id="GO:0003700">
    <property type="term" value="F:DNA-binding transcription factor activity"/>
    <property type="evidence" value="ECO:0007669"/>
    <property type="project" value="InterPro"/>
</dbReference>
<keyword evidence="7" id="KW-1185">Reference proteome</keyword>
<keyword evidence="2" id="KW-0805">Transcription regulation</keyword>
<keyword evidence="3 6" id="KW-0238">DNA-binding</keyword>
<evidence type="ECO:0000313" key="6">
    <source>
        <dbReference type="EMBL" id="GGX37942.1"/>
    </source>
</evidence>
<dbReference type="PRINTS" id="PR00039">
    <property type="entry name" value="HTHLYSR"/>
</dbReference>
<organism evidence="6 7">
    <name type="scientific">Saccharospirillum salsuginis</name>
    <dbReference type="NCBI Taxonomy" id="418750"/>
    <lineage>
        <taxon>Bacteria</taxon>
        <taxon>Pseudomonadati</taxon>
        <taxon>Pseudomonadota</taxon>
        <taxon>Gammaproteobacteria</taxon>
        <taxon>Oceanospirillales</taxon>
        <taxon>Saccharospirillaceae</taxon>
        <taxon>Saccharospirillum</taxon>
    </lineage>
</organism>
<evidence type="ECO:0000256" key="1">
    <source>
        <dbReference type="ARBA" id="ARBA00009437"/>
    </source>
</evidence>
<dbReference type="CDD" id="cd08432">
    <property type="entry name" value="PBP2_GcdR_TrpI_HvrB_AmpR_like"/>
    <property type="match status" value="1"/>
</dbReference>
<accession>A0A918JY94</accession>
<dbReference type="PANTHER" id="PTHR30537:SF26">
    <property type="entry name" value="GLYCINE CLEAVAGE SYSTEM TRANSCRIPTIONAL ACTIVATOR"/>
    <property type="match status" value="1"/>
</dbReference>
<dbReference type="InterPro" id="IPR036390">
    <property type="entry name" value="WH_DNA-bd_sf"/>
</dbReference>
<name>A0A918JY94_9GAMM</name>
<dbReference type="FunFam" id="1.10.10.10:FF:000001">
    <property type="entry name" value="LysR family transcriptional regulator"/>
    <property type="match status" value="1"/>
</dbReference>
<dbReference type="InterPro" id="IPR036388">
    <property type="entry name" value="WH-like_DNA-bd_sf"/>
</dbReference>
<dbReference type="Pfam" id="PF00126">
    <property type="entry name" value="HTH_1"/>
    <property type="match status" value="1"/>
</dbReference>
<dbReference type="InterPro" id="IPR000847">
    <property type="entry name" value="LysR_HTH_N"/>
</dbReference>
<dbReference type="AlphaFoldDB" id="A0A918JY94"/>
<gene>
    <name evidence="6" type="ORF">GCM10007392_00040</name>
</gene>
<reference evidence="6" key="2">
    <citation type="submission" date="2020-09" db="EMBL/GenBank/DDBJ databases">
        <authorList>
            <person name="Sun Q."/>
            <person name="Kim S."/>
        </authorList>
    </citation>
    <scope>NUCLEOTIDE SEQUENCE</scope>
    <source>
        <strain evidence="6">KCTC 22169</strain>
    </source>
</reference>
<evidence type="ECO:0000256" key="3">
    <source>
        <dbReference type="ARBA" id="ARBA00023125"/>
    </source>
</evidence>
<dbReference type="InterPro" id="IPR058163">
    <property type="entry name" value="LysR-type_TF_proteobact-type"/>
</dbReference>
<dbReference type="SUPFAM" id="SSF46785">
    <property type="entry name" value="Winged helix' DNA-binding domain"/>
    <property type="match status" value="1"/>
</dbReference>
<dbReference type="InterPro" id="IPR005119">
    <property type="entry name" value="LysR_subst-bd"/>
</dbReference>
<dbReference type="Gene3D" id="3.40.190.10">
    <property type="entry name" value="Periplasmic binding protein-like II"/>
    <property type="match status" value="2"/>
</dbReference>
<dbReference type="PROSITE" id="PS50931">
    <property type="entry name" value="HTH_LYSR"/>
    <property type="match status" value="1"/>
</dbReference>
<dbReference type="Pfam" id="PF03466">
    <property type="entry name" value="LysR_substrate"/>
    <property type="match status" value="1"/>
</dbReference>
<sequence length="304" mass="34735">MHNLPSLNAMRCFLIAAEKLSFKAASEALFVTQAAVSHQIKLLEDHLDVKLFERLNREVRLTPEGRALLPYVRSAFESLQQGVAQLQDDPNPDRVKVSVIPSFASAWLAPRMGSFRTRHPEYRVVLNPSSKLEDFSGDTDIALRFGHGQYPNVHTELLMRDTLLAVCVPEMIPEEGATFDWLKQVDLAEDLSFERHPWNAWLTQQGRLLEGYTVNMTIEDARMLIDITLAGGYVGLVRKSLVQPYLVSGKLVKAFEYELPSEYSYYLVAPERYLNRPKVKAFRKWLKHELETSFVPELLDFHGS</sequence>
<feature type="domain" description="HTH lysR-type" evidence="5">
    <location>
        <begin position="5"/>
        <end position="62"/>
    </location>
</feature>
<dbReference type="GO" id="GO:0006351">
    <property type="term" value="P:DNA-templated transcription"/>
    <property type="evidence" value="ECO:0007669"/>
    <property type="project" value="TreeGrafter"/>
</dbReference>
<dbReference type="GO" id="GO:0043565">
    <property type="term" value="F:sequence-specific DNA binding"/>
    <property type="evidence" value="ECO:0007669"/>
    <property type="project" value="TreeGrafter"/>
</dbReference>
<evidence type="ECO:0000256" key="2">
    <source>
        <dbReference type="ARBA" id="ARBA00023015"/>
    </source>
</evidence>
<comment type="similarity">
    <text evidence="1">Belongs to the LysR transcriptional regulatory family.</text>
</comment>
<dbReference type="PANTHER" id="PTHR30537">
    <property type="entry name" value="HTH-TYPE TRANSCRIPTIONAL REGULATOR"/>
    <property type="match status" value="1"/>
</dbReference>
<dbReference type="EMBL" id="BMXR01000001">
    <property type="protein sequence ID" value="GGX37942.1"/>
    <property type="molecule type" value="Genomic_DNA"/>
</dbReference>
<dbReference type="Proteomes" id="UP000626148">
    <property type="component" value="Unassembled WGS sequence"/>
</dbReference>
<protein>
    <submittedName>
        <fullName evidence="6">DNA-binding transcriptional activator GcvA</fullName>
    </submittedName>
</protein>
<evidence type="ECO:0000256" key="4">
    <source>
        <dbReference type="ARBA" id="ARBA00023163"/>
    </source>
</evidence>
<comment type="caution">
    <text evidence="6">The sequence shown here is derived from an EMBL/GenBank/DDBJ whole genome shotgun (WGS) entry which is preliminary data.</text>
</comment>
<keyword evidence="4" id="KW-0804">Transcription</keyword>
<proteinExistence type="inferred from homology"/>